<accession>A0A0F9XF79</accession>
<proteinExistence type="predicted"/>
<protein>
    <submittedName>
        <fullName evidence="1">Uncharacterized protein</fullName>
    </submittedName>
</protein>
<gene>
    <name evidence="1" type="ORF">THAR02_04217</name>
</gene>
<dbReference type="AlphaFoldDB" id="A0A0F9XF79"/>
<reference evidence="2" key="1">
    <citation type="journal article" date="2015" name="Genome Announc.">
        <title>Draft whole-genome sequence of the biocontrol agent Trichoderma harzianum T6776.</title>
        <authorList>
            <person name="Baroncelli R."/>
            <person name="Piaggeschi G."/>
            <person name="Fiorini L."/>
            <person name="Bertolini E."/>
            <person name="Zapparata A."/>
            <person name="Pe M.E."/>
            <person name="Sarrocco S."/>
            <person name="Vannacci G."/>
        </authorList>
    </citation>
    <scope>NUCLEOTIDE SEQUENCE [LARGE SCALE GENOMIC DNA]</scope>
    <source>
        <strain evidence="2">T6776</strain>
    </source>
</reference>
<organism evidence="1 2">
    <name type="scientific">Trichoderma harzianum</name>
    <name type="common">Hypocrea lixii</name>
    <dbReference type="NCBI Taxonomy" id="5544"/>
    <lineage>
        <taxon>Eukaryota</taxon>
        <taxon>Fungi</taxon>
        <taxon>Dikarya</taxon>
        <taxon>Ascomycota</taxon>
        <taxon>Pezizomycotina</taxon>
        <taxon>Sordariomycetes</taxon>
        <taxon>Hypocreomycetidae</taxon>
        <taxon>Hypocreales</taxon>
        <taxon>Hypocreaceae</taxon>
        <taxon>Trichoderma</taxon>
    </lineage>
</organism>
<dbReference type="EMBL" id="JOKZ01000101">
    <property type="protein sequence ID" value="KKP03701.1"/>
    <property type="molecule type" value="Genomic_DNA"/>
</dbReference>
<dbReference type="Proteomes" id="UP000034112">
    <property type="component" value="Unassembled WGS sequence"/>
</dbReference>
<name>A0A0F9XF79_TRIHA</name>
<comment type="caution">
    <text evidence="1">The sequence shown here is derived from an EMBL/GenBank/DDBJ whole genome shotgun (WGS) entry which is preliminary data.</text>
</comment>
<evidence type="ECO:0000313" key="2">
    <source>
        <dbReference type="Proteomes" id="UP000034112"/>
    </source>
</evidence>
<sequence>MAAAYTAIIQETDEDLEDLHRKTYSLQVAKSVSAPGAAPSYNVVYESSYLANNMSVGWSTIYGLNWLSNMPAPGDLVWHNGIWQRCELGQSFDLNEAGEWVPNQSDPNSDPNSLNVGSNGYQTDVHIIVGVQDPDTKEWKIIWVGEDALIRKAHGEYQPHESIHLWYQEGDLTSTMITNHGTEFQDFDMTMNPTYYFSYSTTDTDWLTPQAQPFF</sequence>
<dbReference type="OrthoDB" id="3343459at2759"/>
<dbReference type="OMA" id="HESIHLW"/>
<evidence type="ECO:0000313" key="1">
    <source>
        <dbReference type="EMBL" id="KKP03701.1"/>
    </source>
</evidence>